<dbReference type="NCBIfam" id="TIGR02604">
    <property type="entry name" value="Piru_Ver_Nterm"/>
    <property type="match status" value="1"/>
</dbReference>
<dbReference type="EMBL" id="BAABFN010000006">
    <property type="protein sequence ID" value="GAA4314244.1"/>
    <property type="molecule type" value="Genomic_DNA"/>
</dbReference>
<organism evidence="6 7">
    <name type="scientific">Compostibacter hankyongensis</name>
    <dbReference type="NCBI Taxonomy" id="1007089"/>
    <lineage>
        <taxon>Bacteria</taxon>
        <taxon>Pseudomonadati</taxon>
        <taxon>Bacteroidota</taxon>
        <taxon>Chitinophagia</taxon>
        <taxon>Chitinophagales</taxon>
        <taxon>Chitinophagaceae</taxon>
        <taxon>Compostibacter</taxon>
    </lineage>
</organism>
<dbReference type="PANTHER" id="PTHR33546:SF1">
    <property type="entry name" value="LARGE, MULTIFUNCTIONAL SECRETED PROTEIN"/>
    <property type="match status" value="1"/>
</dbReference>
<dbReference type="InterPro" id="IPR009056">
    <property type="entry name" value="Cyt_c-like_dom"/>
</dbReference>
<dbReference type="NCBIfam" id="TIGR02603">
    <property type="entry name" value="CxxCH_TIGR02603"/>
    <property type="match status" value="1"/>
</dbReference>
<dbReference type="InterPro" id="IPR011042">
    <property type="entry name" value="6-blade_b-propeller_TolB-like"/>
</dbReference>
<reference evidence="7" key="1">
    <citation type="journal article" date="2019" name="Int. J. Syst. Evol. Microbiol.">
        <title>The Global Catalogue of Microorganisms (GCM) 10K type strain sequencing project: providing services to taxonomists for standard genome sequencing and annotation.</title>
        <authorList>
            <consortium name="The Broad Institute Genomics Platform"/>
            <consortium name="The Broad Institute Genome Sequencing Center for Infectious Disease"/>
            <person name="Wu L."/>
            <person name="Ma J."/>
        </authorList>
    </citation>
    <scope>NUCLEOTIDE SEQUENCE [LARGE SCALE GENOMIC DNA]</scope>
    <source>
        <strain evidence="7">JCM 17664</strain>
    </source>
</reference>
<dbReference type="Proteomes" id="UP001501207">
    <property type="component" value="Unassembled WGS sequence"/>
</dbReference>
<dbReference type="SUPFAM" id="SSF46626">
    <property type="entry name" value="Cytochrome c"/>
    <property type="match status" value="1"/>
</dbReference>
<dbReference type="SUPFAM" id="SSF48371">
    <property type="entry name" value="ARM repeat"/>
    <property type="match status" value="1"/>
</dbReference>
<gene>
    <name evidence="6" type="ORF">GCM10023143_24990</name>
</gene>
<evidence type="ECO:0000256" key="3">
    <source>
        <dbReference type="ARBA" id="ARBA00023004"/>
    </source>
</evidence>
<evidence type="ECO:0000256" key="1">
    <source>
        <dbReference type="ARBA" id="ARBA00022617"/>
    </source>
</evidence>
<evidence type="ECO:0000313" key="7">
    <source>
        <dbReference type="Proteomes" id="UP001501207"/>
    </source>
</evidence>
<dbReference type="PROSITE" id="PS51007">
    <property type="entry name" value="CYTC"/>
    <property type="match status" value="1"/>
</dbReference>
<dbReference type="Pfam" id="PF23500">
    <property type="entry name" value="DUF7133"/>
    <property type="match status" value="1"/>
</dbReference>
<evidence type="ECO:0000256" key="4">
    <source>
        <dbReference type="PROSITE-ProRule" id="PRU00433"/>
    </source>
</evidence>
<dbReference type="Gene3D" id="1.25.10.10">
    <property type="entry name" value="Leucine-rich Repeat Variant"/>
    <property type="match status" value="1"/>
</dbReference>
<protein>
    <recommendedName>
        <fullName evidence="5">Cytochrome c domain-containing protein</fullName>
    </recommendedName>
</protein>
<evidence type="ECO:0000259" key="5">
    <source>
        <dbReference type="PROSITE" id="PS51007"/>
    </source>
</evidence>
<keyword evidence="2 4" id="KW-0479">Metal-binding</keyword>
<proteinExistence type="predicted"/>
<evidence type="ECO:0000313" key="6">
    <source>
        <dbReference type="EMBL" id="GAA4314244.1"/>
    </source>
</evidence>
<dbReference type="InterPro" id="IPR036909">
    <property type="entry name" value="Cyt_c-like_dom_sf"/>
</dbReference>
<comment type="caution">
    <text evidence="6">The sequence shown here is derived from an EMBL/GenBank/DDBJ whole genome shotgun (WGS) entry which is preliminary data.</text>
</comment>
<dbReference type="Gene3D" id="2.120.10.30">
    <property type="entry name" value="TolB, C-terminal domain"/>
    <property type="match status" value="1"/>
</dbReference>
<dbReference type="Pfam" id="PF00034">
    <property type="entry name" value="Cytochrom_C"/>
    <property type="match status" value="1"/>
</dbReference>
<keyword evidence="3 4" id="KW-0408">Iron</keyword>
<sequence>MFLFSCQEKRDSSGQEPLLYVPDDLEATLWAESPMFYNPTNIDVDIRGRIWVTEAVNYRDFNNDTSEHLNHPEGDRVMILEDTDGDGKADSSKVFVQDKDLVSPLGIAVIGKKVIVSCSPSVIVYTDEDGDDHPDKKEVFLTGFGGKDHDHGLHSGIAGPDGRWYFSAGNAGPHIVTDKSGWTLRAGSVYAGGTPYNKENKPAMKSDDGRIWTGGVLFSVNPDGTGLKVIAHNFRNSYETAADSYGNFWQNDNDDEVESCRTSWVMEGGSAGYFSKTGIRTWRADRRPGQSIQTAHWHQEDPGVMPVGDVYGAGAPTGIVVNESDALGKTYRGLLLSADAGRNTIFGYRPRPSGAGYDLSDRTPFIASTDTDDVHYRWNAMDERKSKWFRPSDVAVGTDGAIYVADWYDPIVGGHQMVDKKGYGRIYRIVPKDGKLKSPVIDLGSIQGQIQALLSPAINVRNQGFVLLKAGGDKVLPDVKKILSSDNPYHRARAVWLLSQLGSAGIGETEKLLQDANADIRVTAFRALRQAQPAQLLRYAKQLSGDKSPAVRREVAIALRDVPLDQCQDILLSLADGFDGKDPAYLNALGIALQGKEAAFYPLLLSHLHAGAPESWSPRLSGLVWELHPDAAAQALQSRATDKQLPEKDRKRALTALAFIPDREAADDMRTIAGDKDGRIAGLAQWWLKFRKTNDWQAYLKDWKSPPGDLPEAHPEMLKLRRQVADTALPMKVRMAVANQLALSPDGRLHLVALMDGKQLPDAVIEQIGPKMLKADDRNIHALMDRYFNTSDTASYTVEAIDKLSADAGKGKLLFMSNCLVCHKIGTTGNEIGPDLTTIQTRYDKSGILESIVHPDAAVAFGSEPYIITLKNGAALYGLLLSDGPVVTAMDTYGKQYIMESAQIESKRRLNTTIMPSPRHMSLSQNDVANIAAFLLQNNKDVTVNK</sequence>
<name>A0ABP8FZL2_9BACT</name>
<dbReference type="InterPro" id="IPR011041">
    <property type="entry name" value="Quinoprot_gluc/sorb_DH_b-prop"/>
</dbReference>
<dbReference type="InterPro" id="IPR013428">
    <property type="entry name" value="Membrane-bound_put_N"/>
</dbReference>
<keyword evidence="7" id="KW-1185">Reference proteome</keyword>
<keyword evidence="1 4" id="KW-0349">Heme</keyword>
<feature type="domain" description="Cytochrome c" evidence="5">
    <location>
        <begin position="806"/>
        <end position="939"/>
    </location>
</feature>
<evidence type="ECO:0000256" key="2">
    <source>
        <dbReference type="ARBA" id="ARBA00022723"/>
    </source>
</evidence>
<accession>A0ABP8FZL2</accession>
<dbReference type="SUPFAM" id="SSF50952">
    <property type="entry name" value="Soluble quinoprotein glucose dehydrogenase"/>
    <property type="match status" value="1"/>
</dbReference>
<dbReference type="InterPro" id="IPR055557">
    <property type="entry name" value="DUF7133"/>
</dbReference>
<dbReference type="InterPro" id="IPR013427">
    <property type="entry name" value="Haem-bd_dom_put"/>
</dbReference>
<dbReference type="InterPro" id="IPR016024">
    <property type="entry name" value="ARM-type_fold"/>
</dbReference>
<dbReference type="PANTHER" id="PTHR33546">
    <property type="entry name" value="LARGE, MULTIFUNCTIONAL SECRETED PROTEIN-RELATED"/>
    <property type="match status" value="1"/>
</dbReference>
<dbReference type="InterPro" id="IPR011989">
    <property type="entry name" value="ARM-like"/>
</dbReference>
<dbReference type="Gene3D" id="1.10.760.10">
    <property type="entry name" value="Cytochrome c-like domain"/>
    <property type="match status" value="1"/>
</dbReference>